<dbReference type="Gene3D" id="3.20.20.80">
    <property type="entry name" value="Glycosidases"/>
    <property type="match status" value="1"/>
</dbReference>
<dbReference type="PANTHER" id="PTHR43002">
    <property type="entry name" value="GLYCOGEN DEBRANCHING ENZYME"/>
    <property type="match status" value="1"/>
</dbReference>
<dbReference type="STRING" id="688.A6E04_03325"/>
<dbReference type="SUPFAM" id="SSF81296">
    <property type="entry name" value="E set domains"/>
    <property type="match status" value="1"/>
</dbReference>
<dbReference type="InterPro" id="IPR044505">
    <property type="entry name" value="GlgX_Isoamylase_N_E_set"/>
</dbReference>
<dbReference type="AlphaFoldDB" id="A0A1B9P391"/>
<dbReference type="CDD" id="cd02856">
    <property type="entry name" value="E_set_GDE_Isoamylase_N"/>
    <property type="match status" value="1"/>
</dbReference>
<dbReference type="SUPFAM" id="SSF51445">
    <property type="entry name" value="(Trans)glycosidases"/>
    <property type="match status" value="1"/>
</dbReference>
<feature type="domain" description="Glycosyl hydrolase family 13 catalytic" evidence="4">
    <location>
        <begin position="145"/>
        <end position="547"/>
    </location>
</feature>
<dbReference type="Proteomes" id="UP000093523">
    <property type="component" value="Unassembled WGS sequence"/>
</dbReference>
<sequence>MLFIQRNIVITNQAFPYPLGANLKAHGCNFSVHYASDYPLTLVIFNNDGSHQEYPFTEEYGAIKYTFIEGVTAGCIYAFKIIKDKEELLLLDPYAKALANTPHYQPPYTSEQSWTLAQSVVINNEFDWQQTSRPMIPHSETILLETHVKGFTLLNTKIKEEVRGTYLGLADPANIAHLKQQGITSIQLLPVAACMHEPHLLDMKMVNYWGYNPLSFMAPDPRYAKSDAVIELKTAIRELHKNNIEVILDVVYNHTAEGGNGGSTFNLKGLDQDYYLHHHGNYTNYTGCGNTLDITHQASLNLVMDTLRYWVEQYHIDGFRFDLAATLGREYDQFNPNNAFFKAVAQDPILQRVKMIAEPWDIGPNGYQVGEFPDGWNECCDKYRDTTKSFWRGEQNYIKSLATRLMGSRDLVSASRWPHKLPVNYVSYHDGFTLQDLVSYKDRHNHANGEDNRDGHGDNRSDNYGIEGATDNPRIIALREKQKRNMMTTILFSFGIPHLLAADACSHTQQGNNNAYCQDSTISWVNWSLNRNAKEFKVWLAEMIHARQTHMVPIINAFSGSRRNGQKVEWYAPDGHVMNHSDWHGAKSLCLHLNVDNGDKELLIIINQANTATQFILPEATEHRRWLLICDTQYNKLTPKQTVFDYSLSPLSIAIFATQ</sequence>
<evidence type="ECO:0000313" key="6">
    <source>
        <dbReference type="Proteomes" id="UP000093523"/>
    </source>
</evidence>
<protein>
    <submittedName>
        <fullName evidence="5">Glycogen debranching enzyme GlgX</fullName>
    </submittedName>
</protein>
<comment type="similarity">
    <text evidence="1">Belongs to the glycosyl hydrolase 13 family.</text>
</comment>
<dbReference type="CDD" id="cd11326">
    <property type="entry name" value="AmyAc_Glg_debranch"/>
    <property type="match status" value="1"/>
</dbReference>
<evidence type="ECO:0000259" key="4">
    <source>
        <dbReference type="SMART" id="SM00642"/>
    </source>
</evidence>
<dbReference type="NCBIfam" id="TIGR02100">
    <property type="entry name" value="glgX_debranch"/>
    <property type="match status" value="1"/>
</dbReference>
<name>A0A1B9P391_ALILO</name>
<dbReference type="Pfam" id="PF00128">
    <property type="entry name" value="Alpha-amylase"/>
    <property type="match status" value="1"/>
</dbReference>
<dbReference type="Gene3D" id="2.60.40.1180">
    <property type="entry name" value="Golgi alpha-mannosidase II"/>
    <property type="match status" value="1"/>
</dbReference>
<comment type="caution">
    <text evidence="5">The sequence shown here is derived from an EMBL/GenBank/DDBJ whole genome shotgun (WGS) entry which is preliminary data.</text>
</comment>
<dbReference type="InterPro" id="IPR014756">
    <property type="entry name" value="Ig_E-set"/>
</dbReference>
<evidence type="ECO:0000256" key="3">
    <source>
        <dbReference type="SAM" id="MobiDB-lite"/>
    </source>
</evidence>
<keyword evidence="2" id="KW-0326">Glycosidase</keyword>
<dbReference type="InterPro" id="IPR013783">
    <property type="entry name" value="Ig-like_fold"/>
</dbReference>
<dbReference type="InterPro" id="IPR006047">
    <property type="entry name" value="GH13_cat_dom"/>
</dbReference>
<feature type="region of interest" description="Disordered" evidence="3">
    <location>
        <begin position="444"/>
        <end position="467"/>
    </location>
</feature>
<feature type="compositionally biased region" description="Basic and acidic residues" evidence="3">
    <location>
        <begin position="444"/>
        <end position="461"/>
    </location>
</feature>
<dbReference type="EMBL" id="MAJU01000004">
    <property type="protein sequence ID" value="OCH22950.1"/>
    <property type="molecule type" value="Genomic_DNA"/>
</dbReference>
<dbReference type="GO" id="GO:0004135">
    <property type="term" value="F:amylo-alpha-1,6-glucosidase activity"/>
    <property type="evidence" value="ECO:0007669"/>
    <property type="project" value="InterPro"/>
</dbReference>
<reference evidence="5 6" key="1">
    <citation type="submission" date="2016-06" db="EMBL/GenBank/DDBJ databases">
        <authorList>
            <person name="Kjaerup R.B."/>
            <person name="Dalgaard T.S."/>
            <person name="Juul-Madsen H.R."/>
        </authorList>
    </citation>
    <scope>NUCLEOTIDE SEQUENCE [LARGE SCALE GENOMIC DNA]</scope>
    <source>
        <strain evidence="5 6">1S159</strain>
    </source>
</reference>
<dbReference type="SMART" id="SM00642">
    <property type="entry name" value="Aamy"/>
    <property type="match status" value="1"/>
</dbReference>
<dbReference type="GO" id="GO:0005980">
    <property type="term" value="P:glycogen catabolic process"/>
    <property type="evidence" value="ECO:0007669"/>
    <property type="project" value="InterPro"/>
</dbReference>
<evidence type="ECO:0000313" key="5">
    <source>
        <dbReference type="EMBL" id="OCH22950.1"/>
    </source>
</evidence>
<gene>
    <name evidence="5" type="ORF">A6E04_03325</name>
</gene>
<organism evidence="5 6">
    <name type="scientific">Aliivibrio logei</name>
    <name type="common">Vibrio logei</name>
    <dbReference type="NCBI Taxonomy" id="688"/>
    <lineage>
        <taxon>Bacteria</taxon>
        <taxon>Pseudomonadati</taxon>
        <taxon>Pseudomonadota</taxon>
        <taxon>Gammaproteobacteria</taxon>
        <taxon>Vibrionales</taxon>
        <taxon>Vibrionaceae</taxon>
        <taxon>Aliivibrio</taxon>
    </lineage>
</organism>
<proteinExistence type="inferred from homology"/>
<dbReference type="Gene3D" id="2.60.40.10">
    <property type="entry name" value="Immunoglobulins"/>
    <property type="match status" value="1"/>
</dbReference>
<dbReference type="InterPro" id="IPR013780">
    <property type="entry name" value="Glyco_hydro_b"/>
</dbReference>
<evidence type="ECO:0000256" key="1">
    <source>
        <dbReference type="ARBA" id="ARBA00008061"/>
    </source>
</evidence>
<dbReference type="InterPro" id="IPR017853">
    <property type="entry name" value="GH"/>
</dbReference>
<evidence type="ECO:0000256" key="2">
    <source>
        <dbReference type="ARBA" id="ARBA00023295"/>
    </source>
</evidence>
<accession>A0A1B9P391</accession>
<keyword evidence="2" id="KW-0378">Hydrolase</keyword>
<dbReference type="InterPro" id="IPR011837">
    <property type="entry name" value="Glycogen_debranch_GlgX"/>
</dbReference>
<dbReference type="SUPFAM" id="SSF51011">
    <property type="entry name" value="Glycosyl hydrolase domain"/>
    <property type="match status" value="1"/>
</dbReference>